<dbReference type="Proteomes" id="UP000593566">
    <property type="component" value="Unassembled WGS sequence"/>
</dbReference>
<accession>A0A8H6FDT3</accession>
<reference evidence="2 3" key="1">
    <citation type="journal article" date="2020" name="Genomics">
        <title>Complete, high-quality genomes from long-read metagenomic sequencing of two wolf lichen thalli reveals enigmatic genome architecture.</title>
        <authorList>
            <person name="McKenzie S.K."/>
            <person name="Walston R.F."/>
            <person name="Allen J.L."/>
        </authorList>
    </citation>
    <scope>NUCLEOTIDE SEQUENCE [LARGE SCALE GENOMIC DNA]</scope>
    <source>
        <strain evidence="2">WasteWater1</strain>
    </source>
</reference>
<dbReference type="GeneID" id="59339358"/>
<feature type="region of interest" description="Disordered" evidence="1">
    <location>
        <begin position="146"/>
        <end position="167"/>
    </location>
</feature>
<feature type="compositionally biased region" description="Polar residues" evidence="1">
    <location>
        <begin position="49"/>
        <end position="58"/>
    </location>
</feature>
<dbReference type="AlphaFoldDB" id="A0A8H6FDT3"/>
<gene>
    <name evidence="2" type="ORF">HO133_010968</name>
</gene>
<dbReference type="RefSeq" id="XP_037153451.1">
    <property type="nucleotide sequence ID" value="XM_037301817.1"/>
</dbReference>
<feature type="compositionally biased region" description="Pro residues" evidence="1">
    <location>
        <begin position="9"/>
        <end position="19"/>
    </location>
</feature>
<proteinExistence type="predicted"/>
<protein>
    <submittedName>
        <fullName evidence="2">Uncharacterized protein</fullName>
    </submittedName>
</protein>
<comment type="caution">
    <text evidence="2">The sequence shown here is derived from an EMBL/GenBank/DDBJ whole genome shotgun (WGS) entry which is preliminary data.</text>
</comment>
<feature type="region of interest" description="Disordered" evidence="1">
    <location>
        <begin position="1"/>
        <end position="106"/>
    </location>
</feature>
<evidence type="ECO:0000313" key="2">
    <source>
        <dbReference type="EMBL" id="KAF6224391.1"/>
    </source>
</evidence>
<evidence type="ECO:0000256" key="1">
    <source>
        <dbReference type="SAM" id="MobiDB-lite"/>
    </source>
</evidence>
<organism evidence="2 3">
    <name type="scientific">Letharia lupina</name>
    <dbReference type="NCBI Taxonomy" id="560253"/>
    <lineage>
        <taxon>Eukaryota</taxon>
        <taxon>Fungi</taxon>
        <taxon>Dikarya</taxon>
        <taxon>Ascomycota</taxon>
        <taxon>Pezizomycotina</taxon>
        <taxon>Lecanoromycetes</taxon>
        <taxon>OSLEUM clade</taxon>
        <taxon>Lecanoromycetidae</taxon>
        <taxon>Lecanorales</taxon>
        <taxon>Lecanorineae</taxon>
        <taxon>Parmeliaceae</taxon>
        <taxon>Letharia</taxon>
    </lineage>
</organism>
<name>A0A8H6FDT3_9LECA</name>
<dbReference type="EMBL" id="JACCJB010000009">
    <property type="protein sequence ID" value="KAF6224391.1"/>
    <property type="molecule type" value="Genomic_DNA"/>
</dbReference>
<keyword evidence="3" id="KW-1185">Reference proteome</keyword>
<sequence length="267" mass="28447">MTANVREPQPVPSRSPSPPEDIAAAMGFSSFGAKPNPPKKKRRLADPNSEGSGSNNTPLGVRTRTPAGQQAKEDVGRDRGQSTEMGVGGAQGQERRPPQEEWTGLANPDPLAAAALDETAGMLLETGRLPRYLDWDEGRVEGGRRDDGKWRVGGDAGEGMRRQGKRGDGEWDWQALRRGVVVDERGDVAFYDGSFVEDPWRGLGGLGEGWGGGGWGYVVGMVSVGEKGVGRPDTKRTAKGEGGWAGLRLGVWAKVLLDGVMVDTLAI</sequence>
<evidence type="ECO:0000313" key="3">
    <source>
        <dbReference type="Proteomes" id="UP000593566"/>
    </source>
</evidence>
<feature type="compositionally biased region" description="Basic and acidic residues" evidence="1">
    <location>
        <begin position="71"/>
        <end position="81"/>
    </location>
</feature>